<dbReference type="AlphaFoldDB" id="A0A1G2Q724"/>
<name>A0A1G2Q724_9BACT</name>
<proteinExistence type="predicted"/>
<evidence type="ECO:0000313" key="1">
    <source>
        <dbReference type="EMBL" id="OHA56345.1"/>
    </source>
</evidence>
<dbReference type="Proteomes" id="UP000176772">
    <property type="component" value="Unassembled WGS sequence"/>
</dbReference>
<evidence type="ECO:0008006" key="3">
    <source>
        <dbReference type="Google" id="ProtNLM"/>
    </source>
</evidence>
<comment type="caution">
    <text evidence="1">The sequence shown here is derived from an EMBL/GenBank/DDBJ whole genome shotgun (WGS) entry which is preliminary data.</text>
</comment>
<organism evidence="1 2">
    <name type="scientific">Candidatus Veblenbacteria bacterium RIFOXYD1_FULL_43_11</name>
    <dbReference type="NCBI Taxonomy" id="1802429"/>
    <lineage>
        <taxon>Bacteria</taxon>
        <taxon>Candidatus Vebleniibacteriota</taxon>
    </lineage>
</organism>
<reference evidence="1 2" key="1">
    <citation type="journal article" date="2016" name="Nat. Commun.">
        <title>Thousands of microbial genomes shed light on interconnected biogeochemical processes in an aquifer system.</title>
        <authorList>
            <person name="Anantharaman K."/>
            <person name="Brown C.T."/>
            <person name="Hug L.A."/>
            <person name="Sharon I."/>
            <person name="Castelle C.J."/>
            <person name="Probst A.J."/>
            <person name="Thomas B.C."/>
            <person name="Singh A."/>
            <person name="Wilkins M.J."/>
            <person name="Karaoz U."/>
            <person name="Brodie E.L."/>
            <person name="Williams K.H."/>
            <person name="Hubbard S.S."/>
            <person name="Banfield J.F."/>
        </authorList>
    </citation>
    <scope>NUCLEOTIDE SEQUENCE [LARGE SCALE GENOMIC DNA]</scope>
</reference>
<gene>
    <name evidence="1" type="ORF">A2588_00335</name>
</gene>
<sequence>MLVTNSEAQARNLINPISNFLEQELALKLHPKKIILRKTNQGIDFLGYILLPHHRVLRAKTRARTARKLHQRTDEYRHGMASRQTVEQALQSYLGVFSHADAYALTLELKNQYWFWLNE</sequence>
<protein>
    <recommendedName>
        <fullName evidence="3">Reverse transcriptase domain-containing protein</fullName>
    </recommendedName>
</protein>
<dbReference type="EMBL" id="MHTF01000045">
    <property type="protein sequence ID" value="OHA56345.1"/>
    <property type="molecule type" value="Genomic_DNA"/>
</dbReference>
<accession>A0A1G2Q724</accession>
<evidence type="ECO:0000313" key="2">
    <source>
        <dbReference type="Proteomes" id="UP000176772"/>
    </source>
</evidence>